<comment type="caution">
    <text evidence="1">The sequence shown here is derived from an EMBL/GenBank/DDBJ whole genome shotgun (WGS) entry which is preliminary data.</text>
</comment>
<dbReference type="EMBL" id="JARBHB010000005">
    <property type="protein sequence ID" value="KAJ8882962.1"/>
    <property type="molecule type" value="Genomic_DNA"/>
</dbReference>
<protein>
    <recommendedName>
        <fullName evidence="3">Sodefrin-like factor</fullName>
    </recommendedName>
</protein>
<gene>
    <name evidence="1" type="ORF">PR048_014801</name>
</gene>
<accession>A0ABQ9HF63</accession>
<keyword evidence="2" id="KW-1185">Reference proteome</keyword>
<organism evidence="1 2">
    <name type="scientific">Dryococelus australis</name>
    <dbReference type="NCBI Taxonomy" id="614101"/>
    <lineage>
        <taxon>Eukaryota</taxon>
        <taxon>Metazoa</taxon>
        <taxon>Ecdysozoa</taxon>
        <taxon>Arthropoda</taxon>
        <taxon>Hexapoda</taxon>
        <taxon>Insecta</taxon>
        <taxon>Pterygota</taxon>
        <taxon>Neoptera</taxon>
        <taxon>Polyneoptera</taxon>
        <taxon>Phasmatodea</taxon>
        <taxon>Verophasmatodea</taxon>
        <taxon>Anareolatae</taxon>
        <taxon>Phasmatidae</taxon>
        <taxon>Eurycanthinae</taxon>
        <taxon>Dryococelus</taxon>
    </lineage>
</organism>
<evidence type="ECO:0008006" key="3">
    <source>
        <dbReference type="Google" id="ProtNLM"/>
    </source>
</evidence>
<dbReference type="Proteomes" id="UP001159363">
    <property type="component" value="Chromosome 4"/>
</dbReference>
<sequence>MLHTCIQTSKERVFFCRTCVNNRDASLNCSEDYAKPEVCLGPQTSRVTSTAHLHREVAYSKAIAKGGQAKPECQWETGMLCKSSRARVQLDVELFLTQCGARLSWYGALREEWAGQA</sequence>
<evidence type="ECO:0000313" key="2">
    <source>
        <dbReference type="Proteomes" id="UP001159363"/>
    </source>
</evidence>
<evidence type="ECO:0000313" key="1">
    <source>
        <dbReference type="EMBL" id="KAJ8882962.1"/>
    </source>
</evidence>
<reference evidence="1 2" key="1">
    <citation type="submission" date="2023-02" db="EMBL/GenBank/DDBJ databases">
        <title>LHISI_Scaffold_Assembly.</title>
        <authorList>
            <person name="Stuart O.P."/>
            <person name="Cleave R."/>
            <person name="Magrath M.J.L."/>
            <person name="Mikheyev A.S."/>
        </authorList>
    </citation>
    <scope>NUCLEOTIDE SEQUENCE [LARGE SCALE GENOMIC DNA]</scope>
    <source>
        <strain evidence="1">Daus_M_001</strain>
        <tissue evidence="1">Leg muscle</tissue>
    </source>
</reference>
<name>A0ABQ9HF63_9NEOP</name>
<proteinExistence type="predicted"/>